<comment type="caution">
    <text evidence="2">The sequence shown here is derived from an EMBL/GenBank/DDBJ whole genome shotgun (WGS) entry which is preliminary data.</text>
</comment>
<evidence type="ECO:0000313" key="2">
    <source>
        <dbReference type="EMBL" id="KAJ1165001.1"/>
    </source>
</evidence>
<name>A0AAV7SLQ3_PLEWA</name>
<reference evidence="2" key="1">
    <citation type="journal article" date="2022" name="bioRxiv">
        <title>Sequencing and chromosome-scale assembly of the giantPleurodeles waltlgenome.</title>
        <authorList>
            <person name="Brown T."/>
            <person name="Elewa A."/>
            <person name="Iarovenko S."/>
            <person name="Subramanian E."/>
            <person name="Araus A.J."/>
            <person name="Petzold A."/>
            <person name="Susuki M."/>
            <person name="Suzuki K.-i.T."/>
            <person name="Hayashi T."/>
            <person name="Toyoda A."/>
            <person name="Oliveira C."/>
            <person name="Osipova E."/>
            <person name="Leigh N.D."/>
            <person name="Simon A."/>
            <person name="Yun M.H."/>
        </authorList>
    </citation>
    <scope>NUCLEOTIDE SEQUENCE</scope>
    <source>
        <strain evidence="2">20211129_DDA</strain>
        <tissue evidence="2">Liver</tissue>
    </source>
</reference>
<accession>A0AAV7SLQ3</accession>
<dbReference type="EMBL" id="JANPWB010000008">
    <property type="protein sequence ID" value="KAJ1165001.1"/>
    <property type="molecule type" value="Genomic_DNA"/>
</dbReference>
<gene>
    <name evidence="2" type="ORF">NDU88_005431</name>
</gene>
<feature type="region of interest" description="Disordered" evidence="1">
    <location>
        <begin position="87"/>
        <end position="131"/>
    </location>
</feature>
<dbReference type="AlphaFoldDB" id="A0AAV7SLQ3"/>
<protein>
    <submittedName>
        <fullName evidence="2">Uncharacterized protein</fullName>
    </submittedName>
</protein>
<evidence type="ECO:0000313" key="3">
    <source>
        <dbReference type="Proteomes" id="UP001066276"/>
    </source>
</evidence>
<sequence length="160" mass="17427">MPLAHLPSGCKECHQSTGDSKIAARLTRTTQKEIGLVDVEIGGRRTLQKSSQNKWRAGTQVEIGGDSANNKYGEAVVLEEKVETLREASTAPDAMGGYTSNTERASSIGRRFEPQETPSTTLDLNGQEGKEDPIVNIATTVEEGHGDRQVSVLQLIHLWR</sequence>
<dbReference type="Proteomes" id="UP001066276">
    <property type="component" value="Chromosome 4_2"/>
</dbReference>
<feature type="region of interest" description="Disordered" evidence="1">
    <location>
        <begin position="1"/>
        <end position="20"/>
    </location>
</feature>
<keyword evidence="3" id="KW-1185">Reference proteome</keyword>
<proteinExistence type="predicted"/>
<evidence type="ECO:0000256" key="1">
    <source>
        <dbReference type="SAM" id="MobiDB-lite"/>
    </source>
</evidence>
<organism evidence="2 3">
    <name type="scientific">Pleurodeles waltl</name>
    <name type="common">Iberian ribbed newt</name>
    <dbReference type="NCBI Taxonomy" id="8319"/>
    <lineage>
        <taxon>Eukaryota</taxon>
        <taxon>Metazoa</taxon>
        <taxon>Chordata</taxon>
        <taxon>Craniata</taxon>
        <taxon>Vertebrata</taxon>
        <taxon>Euteleostomi</taxon>
        <taxon>Amphibia</taxon>
        <taxon>Batrachia</taxon>
        <taxon>Caudata</taxon>
        <taxon>Salamandroidea</taxon>
        <taxon>Salamandridae</taxon>
        <taxon>Pleurodelinae</taxon>
        <taxon>Pleurodeles</taxon>
    </lineage>
</organism>